<comment type="caution">
    <text evidence="1">The sequence shown here is derived from an EMBL/GenBank/DDBJ whole genome shotgun (WGS) entry which is preliminary data.</text>
</comment>
<accession>A0A811YTZ7</accession>
<evidence type="ECO:0000313" key="1">
    <source>
        <dbReference type="EMBL" id="CAD7680878.1"/>
    </source>
</evidence>
<name>A0A811YTZ7_NYCPR</name>
<sequence length="99" mass="10642">MALLGTDGKRVPEMFPKEILAPSVNVDSVMWNEYTTMLNGGLAMKTNEISVIQSGGICDSVYLGASSSVNTTTVFKMDSSQSAIHAESQKTVCCMILFI</sequence>
<keyword evidence="2" id="KW-1185">Reference proteome</keyword>
<reference evidence="1" key="1">
    <citation type="submission" date="2020-12" db="EMBL/GenBank/DDBJ databases">
        <authorList>
            <consortium name="Molecular Ecology Group"/>
        </authorList>
    </citation>
    <scope>NUCLEOTIDE SEQUENCE</scope>
    <source>
        <strain evidence="1">TBG_1078</strain>
    </source>
</reference>
<proteinExistence type="predicted"/>
<protein>
    <submittedName>
        <fullName evidence="1">(raccoon dog) hypothetical protein</fullName>
    </submittedName>
</protein>
<dbReference type="AlphaFoldDB" id="A0A811YTZ7"/>
<gene>
    <name evidence="1" type="ORF">NYPRO_LOCUS13670</name>
</gene>
<dbReference type="EMBL" id="CAJHUB010000750">
    <property type="protein sequence ID" value="CAD7680878.1"/>
    <property type="molecule type" value="Genomic_DNA"/>
</dbReference>
<organism evidence="1 2">
    <name type="scientific">Nyctereutes procyonoides</name>
    <name type="common">Raccoon dog</name>
    <name type="synonym">Canis procyonoides</name>
    <dbReference type="NCBI Taxonomy" id="34880"/>
    <lineage>
        <taxon>Eukaryota</taxon>
        <taxon>Metazoa</taxon>
        <taxon>Chordata</taxon>
        <taxon>Craniata</taxon>
        <taxon>Vertebrata</taxon>
        <taxon>Euteleostomi</taxon>
        <taxon>Mammalia</taxon>
        <taxon>Eutheria</taxon>
        <taxon>Laurasiatheria</taxon>
        <taxon>Carnivora</taxon>
        <taxon>Caniformia</taxon>
        <taxon>Canidae</taxon>
        <taxon>Nyctereutes</taxon>
    </lineage>
</organism>
<dbReference type="Proteomes" id="UP000645828">
    <property type="component" value="Unassembled WGS sequence"/>
</dbReference>
<evidence type="ECO:0000313" key="2">
    <source>
        <dbReference type="Proteomes" id="UP000645828"/>
    </source>
</evidence>